<evidence type="ECO:0000313" key="2">
    <source>
        <dbReference type="Proteomes" id="UP001239111"/>
    </source>
</evidence>
<keyword evidence="2" id="KW-1185">Reference proteome</keyword>
<accession>A0ACC2N6T8</accession>
<dbReference type="Proteomes" id="UP001239111">
    <property type="component" value="Chromosome 4"/>
</dbReference>
<name>A0ACC2N6T8_9HYME</name>
<organism evidence="1 2">
    <name type="scientific">Eretmocerus hayati</name>
    <dbReference type="NCBI Taxonomy" id="131215"/>
    <lineage>
        <taxon>Eukaryota</taxon>
        <taxon>Metazoa</taxon>
        <taxon>Ecdysozoa</taxon>
        <taxon>Arthropoda</taxon>
        <taxon>Hexapoda</taxon>
        <taxon>Insecta</taxon>
        <taxon>Pterygota</taxon>
        <taxon>Neoptera</taxon>
        <taxon>Endopterygota</taxon>
        <taxon>Hymenoptera</taxon>
        <taxon>Apocrita</taxon>
        <taxon>Proctotrupomorpha</taxon>
        <taxon>Chalcidoidea</taxon>
        <taxon>Aphelinidae</taxon>
        <taxon>Aphelininae</taxon>
        <taxon>Eretmocerus</taxon>
    </lineage>
</organism>
<protein>
    <submittedName>
        <fullName evidence="1">Uncharacterized protein</fullName>
    </submittedName>
</protein>
<dbReference type="EMBL" id="CM056744">
    <property type="protein sequence ID" value="KAJ8666924.1"/>
    <property type="molecule type" value="Genomic_DNA"/>
</dbReference>
<sequence length="446" mass="50019">MPIGKATGSLVVLMLLSTAGVIAGAIKCCGYGLVLEDDFHECVSPSEPEQEMLLLIGEEEEDEEGEGEMGRRIFDRDDVVGNNKSLFTELSCFQVSAMNSSRLLSNEGLMNCSDYHKNGSLIHLECFNMSRKLIEGDDKCRSIFESVHIYGATMLIFANIVYALTYGMVIIIYALVPKLCRRAYDKAVLSFVITQFFLSLDIIGVGHYLLCHKAISDLSYALFGLGMMTFTISGCLWLLVISIELASTITSLRWAPSSGAKGRDENHKFLIYLIWVTFGTLIPATVATILQFSPLREDHIAHPTFHKMMGVNYRVIVHVTTVPLLVAISSQVLFIYTTLKMMSIKKSSNMAHENRKNGVKDKYILYLKLYLLMDAPYVTGALAAIFENLWILKFVRVSQPVLMLYAVLPRDMMIKLIPWKKKLNNNNNRMQSQPNNKTIRTVAGSC</sequence>
<comment type="caution">
    <text evidence="1">The sequence shown here is derived from an EMBL/GenBank/DDBJ whole genome shotgun (WGS) entry which is preliminary data.</text>
</comment>
<proteinExistence type="predicted"/>
<gene>
    <name evidence="1" type="ORF">QAD02_008586</name>
</gene>
<reference evidence="1" key="1">
    <citation type="submission" date="2023-04" db="EMBL/GenBank/DDBJ databases">
        <title>A chromosome-level genome assembly of the parasitoid wasp Eretmocerus hayati.</title>
        <authorList>
            <person name="Zhong Y."/>
            <person name="Liu S."/>
            <person name="Liu Y."/>
        </authorList>
    </citation>
    <scope>NUCLEOTIDE SEQUENCE</scope>
    <source>
        <strain evidence="1">ZJU_SS_LIU_2023</strain>
    </source>
</reference>
<evidence type="ECO:0000313" key="1">
    <source>
        <dbReference type="EMBL" id="KAJ8666924.1"/>
    </source>
</evidence>